<gene>
    <name evidence="5" type="ORF">Ccrd_016165</name>
</gene>
<reference evidence="5 6" key="1">
    <citation type="journal article" date="2016" name="Sci. Rep.">
        <title>The genome sequence of the outbreeding globe artichoke constructed de novo incorporating a phase-aware low-pass sequencing strategy of F1 progeny.</title>
        <authorList>
            <person name="Scaglione D."/>
            <person name="Reyes-Chin-Wo S."/>
            <person name="Acquadro A."/>
            <person name="Froenicke L."/>
            <person name="Portis E."/>
            <person name="Beitel C."/>
            <person name="Tirone M."/>
            <person name="Mauro R."/>
            <person name="Lo Monaco A."/>
            <person name="Mauromicale G."/>
            <person name="Faccioli P."/>
            <person name="Cattivelli L."/>
            <person name="Rieseberg L."/>
            <person name="Michelmore R."/>
            <person name="Lanteri S."/>
        </authorList>
    </citation>
    <scope>NUCLEOTIDE SEQUENCE [LARGE SCALE GENOMIC DNA]</scope>
    <source>
        <strain evidence="5">2C</strain>
    </source>
</reference>
<evidence type="ECO:0000256" key="2">
    <source>
        <dbReference type="ARBA" id="ARBA00022737"/>
    </source>
</evidence>
<keyword evidence="6" id="KW-1185">Reference proteome</keyword>
<dbReference type="PANTHER" id="PTHR47186">
    <property type="entry name" value="LEUCINE-RICH REPEAT-CONTAINING PROTEIN 57"/>
    <property type="match status" value="1"/>
</dbReference>
<name>A0A118K384_CYNCS</name>
<dbReference type="Gene3D" id="3.80.10.10">
    <property type="entry name" value="Ribonuclease Inhibitor"/>
    <property type="match status" value="3"/>
</dbReference>
<keyword evidence="2" id="KW-0677">Repeat</keyword>
<dbReference type="PROSITE" id="PS51450">
    <property type="entry name" value="LRR"/>
    <property type="match status" value="1"/>
</dbReference>
<dbReference type="GO" id="GO:0006952">
    <property type="term" value="P:defense response"/>
    <property type="evidence" value="ECO:0007669"/>
    <property type="project" value="UniProtKB-ARBA"/>
</dbReference>
<dbReference type="AlphaFoldDB" id="A0A118K384"/>
<dbReference type="GO" id="GO:0051707">
    <property type="term" value="P:response to other organism"/>
    <property type="evidence" value="ECO:0007669"/>
    <property type="project" value="UniProtKB-ARBA"/>
</dbReference>
<dbReference type="Pfam" id="PF23286">
    <property type="entry name" value="LRR_13"/>
    <property type="match status" value="1"/>
</dbReference>
<feature type="domain" description="Disease resistance protein RPS4B/Roq1-like leucine-rich repeats" evidence="4">
    <location>
        <begin position="558"/>
        <end position="767"/>
    </location>
</feature>
<accession>A0A118K384</accession>
<keyword evidence="3" id="KW-0611">Plant defense</keyword>
<evidence type="ECO:0000259" key="4">
    <source>
        <dbReference type="Pfam" id="PF23286"/>
    </source>
</evidence>
<evidence type="ECO:0000256" key="3">
    <source>
        <dbReference type="ARBA" id="ARBA00022821"/>
    </source>
</evidence>
<dbReference type="InterPro" id="IPR032675">
    <property type="entry name" value="LRR_dom_sf"/>
</dbReference>
<dbReference type="InterPro" id="IPR001611">
    <property type="entry name" value="Leu-rich_rpt"/>
</dbReference>
<dbReference type="SMART" id="SM00369">
    <property type="entry name" value="LRR_TYP"/>
    <property type="match status" value="3"/>
</dbReference>
<evidence type="ECO:0000256" key="1">
    <source>
        <dbReference type="ARBA" id="ARBA00022614"/>
    </source>
</evidence>
<dbReference type="Proteomes" id="UP000243975">
    <property type="component" value="Unassembled WGS sequence"/>
</dbReference>
<dbReference type="InterPro" id="IPR003591">
    <property type="entry name" value="Leu-rich_rpt_typical-subtyp"/>
</dbReference>
<keyword evidence="1" id="KW-0433">Leucine-rich repeat</keyword>
<dbReference type="Gramene" id="KVI05523">
    <property type="protein sequence ID" value="KVI05523"/>
    <property type="gene ID" value="Ccrd_016165"/>
</dbReference>
<evidence type="ECO:0000313" key="5">
    <source>
        <dbReference type="EMBL" id="KVI05523.1"/>
    </source>
</evidence>
<protein>
    <submittedName>
        <fullName evidence="5">Leucine-rich repeat-containing protein</fullName>
    </submittedName>
</protein>
<sequence length="988" mass="113361">MESSQEGSYLVDSNSRRNSYEVSLLMLGSSEGRVLSSFKNLHLGMVSMKLFGISSSLRMLDLRDCNLVDGDVSSVFCNELSNLQALDLGGNYFSQLHSSLLQLPCLKFLDLSDCLNLVELPDLPSSIAILIASNCNSLNIVGDFPTNNLKWLWKVSLPTHSMSGDGERVVQSMLQGNAIEDYFLSIKFDDAYIPIQGCEWGTFTLQLPWNWYSEYSGFLVYVEYWIPYMHEVITIDDVVGRENEGDVLEVSNEDEESEKTSGMCYISFVSLRDTSWWNSCHNAISFSINYDTLLKVELVPKRSQDDDDSVKKAKDTTYLSKFWDKEEDKTFEIISDSSSSISISWLHNHYVDMFHHCAMSYVLRIDVSLGATRIGDKSRKRHTPILFVPVNKDLLTTFITESDKSDDVFMLTHRKQCNLHHEFTISLPVRTIQFLYGNDAKSYRLAFVHLPKSSPCDDVCFSKFVSCQEYVFERNLQVIGSHFNPHLPNLKVIDIIDSDLVRTPDFDGLPCLERFKLSMCPSLKEIHPSIGYHERLVFLHIDECPSLTIFPPIIRMKNLEALWLWDCTQLQKFPDIQMNMDKLVKLNLRGSGIESLPSSIGKYCTNLVSLNLIECRCLQSIESNFRLLKHLKELRLKGCDQLNNMPAEGLFDVECRLQLLSLSDIPFKILHQGVVSMKLLGFPSSLRRLDLSDCNLVDGDIFSIFHEELSNLQALDLSRNGFSRLHSSLSQLPRLKFLNLTWCRNLVELPDLPSSISIIVAEGCDSLDIVGDFPTNLKWLWKVSLSVSNMLGDNGNRILQSMLQGNAVEDYFISLCFYRNCTYNIPIRGFERATFMLELPWNWYNECSGFLIYANWRFLEGSVITMKDVMGGEDEDDVLEVSYEEDERSKMGYSICYIPLGSLRNTSWWNSTRTTISFSFHGYVKVELVPRRSQRDDLVERAKDTTNSVEFWDEEHRENKTFNIIHDSKSSIKIRWFLGAFTDLFYTI</sequence>
<proteinExistence type="predicted"/>
<dbReference type="PANTHER" id="PTHR47186:SF13">
    <property type="entry name" value="DISEASE RESISTANCE PROTEIN RGA3"/>
    <property type="match status" value="1"/>
</dbReference>
<comment type="caution">
    <text evidence="5">The sequence shown here is derived from an EMBL/GenBank/DDBJ whole genome shotgun (WGS) entry which is preliminary data.</text>
</comment>
<dbReference type="SUPFAM" id="SSF52058">
    <property type="entry name" value="L domain-like"/>
    <property type="match status" value="2"/>
</dbReference>
<dbReference type="EMBL" id="LEKV01001869">
    <property type="protein sequence ID" value="KVI05523.1"/>
    <property type="molecule type" value="Genomic_DNA"/>
</dbReference>
<organism evidence="5 6">
    <name type="scientific">Cynara cardunculus var. scolymus</name>
    <name type="common">Globe artichoke</name>
    <name type="synonym">Cynara scolymus</name>
    <dbReference type="NCBI Taxonomy" id="59895"/>
    <lineage>
        <taxon>Eukaryota</taxon>
        <taxon>Viridiplantae</taxon>
        <taxon>Streptophyta</taxon>
        <taxon>Embryophyta</taxon>
        <taxon>Tracheophyta</taxon>
        <taxon>Spermatophyta</taxon>
        <taxon>Magnoliopsida</taxon>
        <taxon>eudicotyledons</taxon>
        <taxon>Gunneridae</taxon>
        <taxon>Pentapetalae</taxon>
        <taxon>asterids</taxon>
        <taxon>campanulids</taxon>
        <taxon>Asterales</taxon>
        <taxon>Asteraceae</taxon>
        <taxon>Carduoideae</taxon>
        <taxon>Cardueae</taxon>
        <taxon>Carduinae</taxon>
        <taxon>Cynara</taxon>
    </lineage>
</organism>
<evidence type="ECO:0000313" key="6">
    <source>
        <dbReference type="Proteomes" id="UP000243975"/>
    </source>
</evidence>
<dbReference type="InterPro" id="IPR058546">
    <property type="entry name" value="RPS4B/Roq1-like_LRR"/>
</dbReference>